<reference evidence="3 4" key="1">
    <citation type="submission" date="2015-04" db="EMBL/GenBank/DDBJ databases">
        <title>Complete genome sequence of Schizopora paradoxa KUC8140, a cosmopolitan wood degrader in East Asia.</title>
        <authorList>
            <consortium name="DOE Joint Genome Institute"/>
            <person name="Min B."/>
            <person name="Park H."/>
            <person name="Jang Y."/>
            <person name="Kim J.-J."/>
            <person name="Kim K.H."/>
            <person name="Pangilinan J."/>
            <person name="Lipzen A."/>
            <person name="Riley R."/>
            <person name="Grigoriev I.V."/>
            <person name="Spatafora J.W."/>
            <person name="Choi I.-G."/>
        </authorList>
    </citation>
    <scope>NUCLEOTIDE SEQUENCE [LARGE SCALE GENOMIC DNA]</scope>
    <source>
        <strain evidence="3 4">KUC8140</strain>
    </source>
</reference>
<dbReference type="InParanoid" id="A0A0H2SAI7"/>
<dbReference type="GO" id="GO:0048038">
    <property type="term" value="F:quinone binding"/>
    <property type="evidence" value="ECO:0007669"/>
    <property type="project" value="TreeGrafter"/>
</dbReference>
<dbReference type="Proteomes" id="UP000053477">
    <property type="component" value="Unassembled WGS sequence"/>
</dbReference>
<dbReference type="InterPro" id="IPR036291">
    <property type="entry name" value="NAD(P)-bd_dom_sf"/>
</dbReference>
<dbReference type="Gene3D" id="3.40.50.720">
    <property type="entry name" value="NAD(P)-binding Rossmann-like Domain"/>
    <property type="match status" value="1"/>
</dbReference>
<dbReference type="PANTHER" id="PTHR42760">
    <property type="entry name" value="SHORT-CHAIN DEHYDROGENASES/REDUCTASES FAMILY MEMBER"/>
    <property type="match status" value="1"/>
</dbReference>
<dbReference type="InterPro" id="IPR002347">
    <property type="entry name" value="SDR_fam"/>
</dbReference>
<organism evidence="3 4">
    <name type="scientific">Schizopora paradoxa</name>
    <dbReference type="NCBI Taxonomy" id="27342"/>
    <lineage>
        <taxon>Eukaryota</taxon>
        <taxon>Fungi</taxon>
        <taxon>Dikarya</taxon>
        <taxon>Basidiomycota</taxon>
        <taxon>Agaricomycotina</taxon>
        <taxon>Agaricomycetes</taxon>
        <taxon>Hymenochaetales</taxon>
        <taxon>Schizoporaceae</taxon>
        <taxon>Schizopora</taxon>
    </lineage>
</organism>
<gene>
    <name evidence="3" type="ORF">SCHPADRAFT_899515</name>
</gene>
<proteinExistence type="inferred from homology"/>
<dbReference type="AlphaFoldDB" id="A0A0H2SAI7"/>
<accession>A0A0H2SAI7</accession>
<dbReference type="EMBL" id="KQ085892">
    <property type="protein sequence ID" value="KLO18723.1"/>
    <property type="molecule type" value="Genomic_DNA"/>
</dbReference>
<comment type="similarity">
    <text evidence="1">Belongs to the short-chain dehydrogenases/reductases (SDR) family.</text>
</comment>
<keyword evidence="4" id="KW-1185">Reference proteome</keyword>
<dbReference type="OrthoDB" id="10253736at2759"/>
<sequence>MLDLGLQNTRVLVTGANGGIGLETARVFLSQGAHVVAHYNSTSSSLEPLLRETANCVALQADLTSEDAVVKLFDEHESKFGIVEPIQVLVVNHGIWPKLDAPLVQMSFDQWNTTLTTNLTSSFLVIREFLRRIDRPEVSQEYRQKVAVVLVGSTAGKYGEHGHADYAASKSGTY</sequence>
<protein>
    <submittedName>
        <fullName evidence="3">NAD(P)-binding protein</fullName>
    </submittedName>
</protein>
<dbReference type="Pfam" id="PF00106">
    <property type="entry name" value="adh_short"/>
    <property type="match status" value="1"/>
</dbReference>
<dbReference type="SUPFAM" id="SSF51735">
    <property type="entry name" value="NAD(P)-binding Rossmann-fold domains"/>
    <property type="match status" value="1"/>
</dbReference>
<dbReference type="PRINTS" id="PR00081">
    <property type="entry name" value="GDHRDH"/>
</dbReference>
<evidence type="ECO:0000313" key="4">
    <source>
        <dbReference type="Proteomes" id="UP000053477"/>
    </source>
</evidence>
<dbReference type="STRING" id="27342.A0A0H2SAI7"/>
<dbReference type="PANTHER" id="PTHR42760:SF133">
    <property type="entry name" value="3-OXOACYL-[ACYL-CARRIER-PROTEIN] REDUCTASE"/>
    <property type="match status" value="1"/>
</dbReference>
<evidence type="ECO:0000313" key="3">
    <source>
        <dbReference type="EMBL" id="KLO18723.1"/>
    </source>
</evidence>
<evidence type="ECO:0000256" key="2">
    <source>
        <dbReference type="ARBA" id="ARBA00023002"/>
    </source>
</evidence>
<evidence type="ECO:0000256" key="1">
    <source>
        <dbReference type="ARBA" id="ARBA00006484"/>
    </source>
</evidence>
<keyword evidence="2" id="KW-0560">Oxidoreductase</keyword>
<dbReference type="CDD" id="cd05233">
    <property type="entry name" value="SDR_c"/>
    <property type="match status" value="1"/>
</dbReference>
<dbReference type="GO" id="GO:0006633">
    <property type="term" value="P:fatty acid biosynthetic process"/>
    <property type="evidence" value="ECO:0007669"/>
    <property type="project" value="TreeGrafter"/>
</dbReference>
<dbReference type="GO" id="GO:0016616">
    <property type="term" value="F:oxidoreductase activity, acting on the CH-OH group of donors, NAD or NADP as acceptor"/>
    <property type="evidence" value="ECO:0007669"/>
    <property type="project" value="TreeGrafter"/>
</dbReference>
<name>A0A0H2SAI7_9AGAM</name>